<dbReference type="InterPro" id="IPR009351">
    <property type="entry name" value="AlkZ-like"/>
</dbReference>
<name>A0A5U2FBZ2_SALER</name>
<proteinExistence type="predicted"/>
<dbReference type="PANTHER" id="PTHR30528">
    <property type="entry name" value="CYTOPLASMIC PROTEIN"/>
    <property type="match status" value="1"/>
</dbReference>
<dbReference type="AlphaFoldDB" id="A0A5U2FBZ2"/>
<organism evidence="1">
    <name type="scientific">Salmonella enterica</name>
    <name type="common">Salmonella choleraesuis</name>
    <dbReference type="NCBI Taxonomy" id="28901"/>
    <lineage>
        <taxon>Bacteria</taxon>
        <taxon>Pseudomonadati</taxon>
        <taxon>Pseudomonadota</taxon>
        <taxon>Gammaproteobacteria</taxon>
        <taxon>Enterobacterales</taxon>
        <taxon>Enterobacteriaceae</taxon>
        <taxon>Salmonella</taxon>
    </lineage>
</organism>
<gene>
    <name evidence="1" type="ORF">HX37_25750</name>
</gene>
<dbReference type="EMBL" id="AAGKHU010000217">
    <property type="protein sequence ID" value="EBP0014046.1"/>
    <property type="molecule type" value="Genomic_DNA"/>
</dbReference>
<dbReference type="PANTHER" id="PTHR30528:SF0">
    <property type="entry name" value="CYTOPLASMIC PROTEIN"/>
    <property type="match status" value="1"/>
</dbReference>
<dbReference type="Pfam" id="PF06224">
    <property type="entry name" value="AlkZ-like"/>
    <property type="match status" value="1"/>
</dbReference>
<reference evidence="1" key="1">
    <citation type="submission" date="2018-07" db="EMBL/GenBank/DDBJ databases">
        <authorList>
            <consortium name="GenomeTrakr network: Whole genome sequencing for foodborne pathogen traceback"/>
        </authorList>
    </citation>
    <scope>NUCLEOTIDE SEQUENCE</scope>
    <source>
        <strain evidence="1">CFSAN018538</strain>
    </source>
</reference>
<sequence length="122" mass="14445">MANILSMKQARKIILLSQHIPKGISHKNIKKATLSVIQRLSYVQIDTIYRVERAHHHTLWNRINGYQSHILDHHQQQRNIFKYWTHAASYLPIEDFRYCRITGLFHGNAPLCEMEERPETSV</sequence>
<comment type="caution">
    <text evidence="1">The sequence shown here is derived from an EMBL/GenBank/DDBJ whole genome shotgun (WGS) entry which is preliminary data.</text>
</comment>
<evidence type="ECO:0000313" key="1">
    <source>
        <dbReference type="EMBL" id="EBP0014046.1"/>
    </source>
</evidence>
<accession>A0A5U2FBZ2</accession>
<protein>
    <submittedName>
        <fullName evidence="1">Uncharacterized protein</fullName>
    </submittedName>
</protein>